<name>A0A9P6EBQ1_9AGAR</name>
<dbReference type="EMBL" id="MU157877">
    <property type="protein sequence ID" value="KAF9525988.1"/>
    <property type="molecule type" value="Genomic_DNA"/>
</dbReference>
<comment type="caution">
    <text evidence="2">The sequence shown here is derived from an EMBL/GenBank/DDBJ whole genome shotgun (WGS) entry which is preliminary data.</text>
</comment>
<gene>
    <name evidence="2" type="ORF">CPB83DRAFT_870662</name>
</gene>
<keyword evidence="3" id="KW-1185">Reference proteome</keyword>
<feature type="compositionally biased region" description="Polar residues" evidence="1">
    <location>
        <begin position="1"/>
        <end position="14"/>
    </location>
</feature>
<dbReference type="InterPro" id="IPR041078">
    <property type="entry name" value="Plavaka"/>
</dbReference>
<proteinExistence type="predicted"/>
<evidence type="ECO:0000313" key="2">
    <source>
        <dbReference type="EMBL" id="KAF9525988.1"/>
    </source>
</evidence>
<reference evidence="2" key="1">
    <citation type="submission" date="2020-11" db="EMBL/GenBank/DDBJ databases">
        <authorList>
            <consortium name="DOE Joint Genome Institute"/>
            <person name="Ahrendt S."/>
            <person name="Riley R."/>
            <person name="Andreopoulos W."/>
            <person name="Labutti K."/>
            <person name="Pangilinan J."/>
            <person name="Ruiz-Duenas F.J."/>
            <person name="Barrasa J.M."/>
            <person name="Sanchez-Garcia M."/>
            <person name="Camarero S."/>
            <person name="Miyauchi S."/>
            <person name="Serrano A."/>
            <person name="Linde D."/>
            <person name="Babiker R."/>
            <person name="Drula E."/>
            <person name="Ayuso-Fernandez I."/>
            <person name="Pacheco R."/>
            <person name="Padilla G."/>
            <person name="Ferreira P."/>
            <person name="Barriuso J."/>
            <person name="Kellner H."/>
            <person name="Castanera R."/>
            <person name="Alfaro M."/>
            <person name="Ramirez L."/>
            <person name="Pisabarro A.G."/>
            <person name="Kuo A."/>
            <person name="Tritt A."/>
            <person name="Lipzen A."/>
            <person name="He G."/>
            <person name="Yan M."/>
            <person name="Ng V."/>
            <person name="Cullen D."/>
            <person name="Martin F."/>
            <person name="Rosso M.-N."/>
            <person name="Henrissat B."/>
            <person name="Hibbett D."/>
            <person name="Martinez A.T."/>
            <person name="Grigoriev I.V."/>
        </authorList>
    </citation>
    <scope>NUCLEOTIDE SEQUENCE</scope>
    <source>
        <strain evidence="2">CBS 506.95</strain>
    </source>
</reference>
<protein>
    <submittedName>
        <fullName evidence="2">Uncharacterized protein</fullName>
    </submittedName>
</protein>
<dbReference type="Proteomes" id="UP000807306">
    <property type="component" value="Unassembled WGS sequence"/>
</dbReference>
<feature type="region of interest" description="Disordered" evidence="1">
    <location>
        <begin position="586"/>
        <end position="606"/>
    </location>
</feature>
<evidence type="ECO:0000256" key="1">
    <source>
        <dbReference type="SAM" id="MobiDB-lite"/>
    </source>
</evidence>
<dbReference type="Pfam" id="PF18759">
    <property type="entry name" value="Plavaka"/>
    <property type="match status" value="1"/>
</dbReference>
<dbReference type="OrthoDB" id="3199698at2759"/>
<evidence type="ECO:0000313" key="3">
    <source>
        <dbReference type="Proteomes" id="UP000807306"/>
    </source>
</evidence>
<dbReference type="AlphaFoldDB" id="A0A9P6EBQ1"/>
<feature type="region of interest" description="Disordered" evidence="1">
    <location>
        <begin position="1"/>
        <end position="34"/>
    </location>
</feature>
<accession>A0A9P6EBQ1</accession>
<organism evidence="2 3">
    <name type="scientific">Crepidotus variabilis</name>
    <dbReference type="NCBI Taxonomy" id="179855"/>
    <lineage>
        <taxon>Eukaryota</taxon>
        <taxon>Fungi</taxon>
        <taxon>Dikarya</taxon>
        <taxon>Basidiomycota</taxon>
        <taxon>Agaricomycotina</taxon>
        <taxon>Agaricomycetes</taxon>
        <taxon>Agaricomycetidae</taxon>
        <taxon>Agaricales</taxon>
        <taxon>Agaricineae</taxon>
        <taxon>Crepidotaceae</taxon>
        <taxon>Crepidotus</taxon>
    </lineage>
</organism>
<sequence length="825" mass="93288">MLTTLEGQPVNAQGEQLPPYHPPLPDPQAAQDGSWDPFGGHIEFDFAYLTFKEAKLSERLTNAFLKLWAATLLKNGNGQSPWGNAKALGATIDKIQQGPCPWKTYTVRYKGPLPPNPPKWMTDEFNLCCQDSRILLHEQHQTMAFKEKFHISPYQQFNSEGERVFSNVMSADWAWSQAGAMFIPIVAGSDKTTVSVATGHQVFHPVYMSPGTITNIARRAHGNGILPVGFLPIPKVSKNEAKSDEFAIFSRQVYHACLARIFQPLKAGITKPELIRCPDGHLWRAFYGLGPYIADYLKQVYLAGVVSGWCPKCDAPSHDLDSKDALRRSHAKTDVLMAIFDEDVLWDDYGIQCDYQPFNYDFPPADIHELLTPDLLHQVIKGTFKDHIVTWARADVIQEDIDPVPVYPGLRRFPEGRNFEQWTGNDSKALMKVYLACIVNYVPSRMIQCLAAFLDFCYIARQNSLSGSDLIKLDDVLRQFHENRQVFIDAGVRDDISLPRQHSLVHYSWMIRLFGSPNGLCSSIMESKHIVAVKKPWRCSSRTDPLPQMLRRVTREEKLEAVCRHFSKQGMMAGDTLSYTTMELAGELPDPEGQNQGNEEDGGDLELGPVEGPKVLSSIKLSVTPARGYPRHLGPLAVHIGQPLFPAALRRFLWSELHPDSPLQAHTILVDECPTFSGSIQVHHSAVAYFYAPSDVCGAGGMYHKRIRSTPLWHNSYERRDTVFVKTDPNQTGMMGMSIGRVFLFFSFTFLEKNYSWTFVHWLERESDQSMAVISLDCIPRGAHLLPVYGPTPLPSTFYFSQTLDVFRAYFVNRYIDHHCHEFLE</sequence>